<accession>A0A149R134</accession>
<name>A0A149R134_9PROT</name>
<evidence type="ECO:0000313" key="2">
    <source>
        <dbReference type="Proteomes" id="UP000075473"/>
    </source>
</evidence>
<organism evidence="1 2">
    <name type="scientific">Acetobacter cerevisiae</name>
    <dbReference type="NCBI Taxonomy" id="178900"/>
    <lineage>
        <taxon>Bacteria</taxon>
        <taxon>Pseudomonadati</taxon>
        <taxon>Pseudomonadota</taxon>
        <taxon>Alphaproteobacteria</taxon>
        <taxon>Acetobacterales</taxon>
        <taxon>Acetobacteraceae</taxon>
        <taxon>Acetobacter</taxon>
    </lineage>
</organism>
<sequence>MLDYGLIAANVDNHGRQPVCLCPKHFFLFCTYRHACFELLAQGFQSRLYGNKVTHRKNWSYDCHYDQSYDYQ</sequence>
<gene>
    <name evidence="1" type="ORF">AD928_00335</name>
</gene>
<proteinExistence type="predicted"/>
<comment type="caution">
    <text evidence="1">The sequence shown here is derived from an EMBL/GenBank/DDBJ whole genome shotgun (WGS) entry which is preliminary data.</text>
</comment>
<reference evidence="1 2" key="1">
    <citation type="submission" date="2015-06" db="EMBL/GenBank/DDBJ databases">
        <title>Improved classification and identification of acetic acid bacteria using matrix-assisted laser desorption/ionization time-of-flight mass spectrometry; Gluconobacter nephelii and Gluconobacter uchimurae are later heterotypic synonyms of Gluconobacter japonicus and Gluconobacter oxydans, respectively.</title>
        <authorList>
            <person name="Li L."/>
            <person name="Cleenwerck I."/>
            <person name="De Vuyst L."/>
            <person name="Vandamme P."/>
        </authorList>
    </citation>
    <scope>NUCLEOTIDE SEQUENCE [LARGE SCALE GENOMIC DNA]</scope>
    <source>
        <strain evidence="1 2">LMG 1625</strain>
    </source>
</reference>
<dbReference type="AlphaFoldDB" id="A0A149R134"/>
<dbReference type="RefSeq" id="WP_062247357.1">
    <property type="nucleotide sequence ID" value="NZ_LHZA01000046.1"/>
</dbReference>
<dbReference type="EMBL" id="LHZA01000046">
    <property type="protein sequence ID" value="KXV03289.1"/>
    <property type="molecule type" value="Genomic_DNA"/>
</dbReference>
<dbReference type="PATRIC" id="fig|178900.5.peg.1746"/>
<evidence type="ECO:0000313" key="1">
    <source>
        <dbReference type="EMBL" id="KXV03289.1"/>
    </source>
</evidence>
<dbReference type="Proteomes" id="UP000075473">
    <property type="component" value="Unassembled WGS sequence"/>
</dbReference>
<protein>
    <submittedName>
        <fullName evidence="1">Uncharacterized protein</fullName>
    </submittedName>
</protein>